<keyword evidence="1" id="KW-1133">Transmembrane helix</keyword>
<reference evidence="2 3" key="1">
    <citation type="submission" date="2017-10" db="EMBL/GenBank/DDBJ databases">
        <title>Draft genome of two endophytic bacteria isolated from 'guarana' Paullinia cupana (Mart.) Ducke.</title>
        <authorList>
            <person name="Siqueira K.A."/>
            <person name="Liotti R.G."/>
            <person name="Mendes T.A."/>
            <person name="Soares M.A."/>
        </authorList>
    </citation>
    <scope>NUCLEOTIDE SEQUENCE [LARGE SCALE GENOMIC DNA]</scope>
    <source>
        <strain evidence="2 3">342</strain>
    </source>
</reference>
<accession>A0A2S9IF22</accession>
<feature type="transmembrane region" description="Helical" evidence="1">
    <location>
        <begin position="58"/>
        <end position="89"/>
    </location>
</feature>
<gene>
    <name evidence="2" type="ORF">CQW29_06140</name>
</gene>
<dbReference type="Proteomes" id="UP000239181">
    <property type="component" value="Unassembled WGS sequence"/>
</dbReference>
<keyword evidence="1" id="KW-0812">Transmembrane</keyword>
<name>A0A2S9IF22_9GAMM</name>
<sequence length="99" mass="10789">MLMRQTVVSFTSALCWISFWIGTVLVGTSWLYARLQGLAFLTGIEKGLLALQSPDSTVALLLSAGAMLIALGLIFVPLYYSALLVGAFVKILTRRPIRI</sequence>
<keyword evidence="1" id="KW-0472">Membrane</keyword>
<dbReference type="EMBL" id="PDET01000003">
    <property type="protein sequence ID" value="PRD16386.1"/>
    <property type="molecule type" value="Genomic_DNA"/>
</dbReference>
<keyword evidence="3" id="KW-1185">Reference proteome</keyword>
<protein>
    <submittedName>
        <fullName evidence="2">Uncharacterized protein</fullName>
    </submittedName>
</protein>
<evidence type="ECO:0000256" key="1">
    <source>
        <dbReference type="SAM" id="Phobius"/>
    </source>
</evidence>
<dbReference type="AlphaFoldDB" id="A0A2S9IF22"/>
<feature type="transmembrane region" description="Helical" evidence="1">
    <location>
        <begin position="7"/>
        <end position="32"/>
    </location>
</feature>
<proteinExistence type="predicted"/>
<evidence type="ECO:0000313" key="2">
    <source>
        <dbReference type="EMBL" id="PRD16386.1"/>
    </source>
</evidence>
<evidence type="ECO:0000313" key="3">
    <source>
        <dbReference type="Proteomes" id="UP000239181"/>
    </source>
</evidence>
<comment type="caution">
    <text evidence="2">The sequence shown here is derived from an EMBL/GenBank/DDBJ whole genome shotgun (WGS) entry which is preliminary data.</text>
</comment>
<organism evidence="2 3">
    <name type="scientific">Pantoea coffeiphila</name>
    <dbReference type="NCBI Taxonomy" id="1465635"/>
    <lineage>
        <taxon>Bacteria</taxon>
        <taxon>Pseudomonadati</taxon>
        <taxon>Pseudomonadota</taxon>
        <taxon>Gammaproteobacteria</taxon>
        <taxon>Enterobacterales</taxon>
        <taxon>Erwiniaceae</taxon>
        <taxon>Pantoea</taxon>
    </lineage>
</organism>